<dbReference type="PANTHER" id="PTHR35317:SF11">
    <property type="entry name" value="CCHC-TYPE DOMAIN-CONTAINING PROTEIN"/>
    <property type="match status" value="1"/>
</dbReference>
<dbReference type="PANTHER" id="PTHR35317">
    <property type="entry name" value="OS04G0629600 PROTEIN"/>
    <property type="match status" value="1"/>
</dbReference>
<dbReference type="Proteomes" id="UP000288805">
    <property type="component" value="Unassembled WGS sequence"/>
</dbReference>
<organism evidence="3 4">
    <name type="scientific">Vitis vinifera</name>
    <name type="common">Grape</name>
    <dbReference type="NCBI Taxonomy" id="29760"/>
    <lineage>
        <taxon>Eukaryota</taxon>
        <taxon>Viridiplantae</taxon>
        <taxon>Streptophyta</taxon>
        <taxon>Embryophyta</taxon>
        <taxon>Tracheophyta</taxon>
        <taxon>Spermatophyta</taxon>
        <taxon>Magnoliopsida</taxon>
        <taxon>eudicotyledons</taxon>
        <taxon>Gunneridae</taxon>
        <taxon>Pentapetalae</taxon>
        <taxon>rosids</taxon>
        <taxon>Vitales</taxon>
        <taxon>Vitaceae</taxon>
        <taxon>Viteae</taxon>
        <taxon>Vitis</taxon>
    </lineage>
</organism>
<dbReference type="EMBL" id="QGNW01001180">
    <property type="protein sequence ID" value="RVW51480.1"/>
    <property type="molecule type" value="Genomic_DNA"/>
</dbReference>
<name>A0A438EUU4_VITVI</name>
<sequence>MDGDTSFLLVPVVNGDNYQAWTIRMTAHLEALDLWEIVEEDYEVPPLGDNPSINQMKIHRERKTKKAKAKACLFSAVSSSILTIIMQIEMKKSQIIKDYAEQLLSIANKALEQRRMMRQEGSVEGAFQAKSQNNDSSKDRKKNKKKNNKNTSESWLLNSGCTNHMTYDQGLFRELDKTTISKVRIGNGEFISARGKGTVAFESLSGLKLIPNVLFVPNIDQNLLSVKRLLEKGFKVPFEDKFYMINDANGKDVFKIKMRGKSFALNLLRKSRLLFLKKIMSQIYGIRDWSTFIIMECSK</sequence>
<protein>
    <recommendedName>
        <fullName evidence="2">Retrovirus-related Pol polyprotein from transposon TNT 1-94-like beta-barrel domain-containing protein</fullName>
    </recommendedName>
</protein>
<dbReference type="Pfam" id="PF22936">
    <property type="entry name" value="Pol_BBD"/>
    <property type="match status" value="1"/>
</dbReference>
<accession>A0A438EUU4</accession>
<proteinExistence type="predicted"/>
<feature type="region of interest" description="Disordered" evidence="1">
    <location>
        <begin position="117"/>
        <end position="156"/>
    </location>
</feature>
<reference evidence="3 4" key="1">
    <citation type="journal article" date="2018" name="PLoS Genet.">
        <title>Population sequencing reveals clonal diversity and ancestral inbreeding in the grapevine cultivar Chardonnay.</title>
        <authorList>
            <person name="Roach M.J."/>
            <person name="Johnson D.L."/>
            <person name="Bohlmann J."/>
            <person name="van Vuuren H.J."/>
            <person name="Jones S.J."/>
            <person name="Pretorius I.S."/>
            <person name="Schmidt S.A."/>
            <person name="Borneman A.R."/>
        </authorList>
    </citation>
    <scope>NUCLEOTIDE SEQUENCE [LARGE SCALE GENOMIC DNA]</scope>
    <source>
        <strain evidence="4">cv. Chardonnay</strain>
        <tissue evidence="3">Leaf</tissue>
    </source>
</reference>
<comment type="caution">
    <text evidence="3">The sequence shown here is derived from an EMBL/GenBank/DDBJ whole genome shotgun (WGS) entry which is preliminary data.</text>
</comment>
<dbReference type="Pfam" id="PF14223">
    <property type="entry name" value="Retrotran_gag_2"/>
    <property type="match status" value="1"/>
</dbReference>
<evidence type="ECO:0000313" key="3">
    <source>
        <dbReference type="EMBL" id="RVW51480.1"/>
    </source>
</evidence>
<evidence type="ECO:0000256" key="1">
    <source>
        <dbReference type="SAM" id="MobiDB-lite"/>
    </source>
</evidence>
<feature type="compositionally biased region" description="Basic residues" evidence="1">
    <location>
        <begin position="139"/>
        <end position="148"/>
    </location>
</feature>
<evidence type="ECO:0000313" key="4">
    <source>
        <dbReference type="Proteomes" id="UP000288805"/>
    </source>
</evidence>
<gene>
    <name evidence="3" type="ORF">CK203_083984</name>
</gene>
<feature type="domain" description="Retrovirus-related Pol polyprotein from transposon TNT 1-94-like beta-barrel" evidence="2">
    <location>
        <begin position="155"/>
        <end position="234"/>
    </location>
</feature>
<dbReference type="InterPro" id="IPR054722">
    <property type="entry name" value="PolX-like_BBD"/>
</dbReference>
<evidence type="ECO:0000259" key="2">
    <source>
        <dbReference type="Pfam" id="PF22936"/>
    </source>
</evidence>
<dbReference type="AlphaFoldDB" id="A0A438EUU4"/>